<sequence>MPSGRTHDRITLILLPPIAGASFLVSGSGKLTLLLLASYLFSGFLFGPDLDIHSVQYKRWGYLRWLWLPYRSMIRHRGWLSHGLLIGTIFRLFYLGSFLLLAAIIIIPILQSFWGIDWDWRLWPQQAIALWQQYPRLAIAIFLGLELGAMSHSCSDWIGSAYKRSRKVAQKPVKKKKR</sequence>
<evidence type="ECO:0000313" key="2">
    <source>
        <dbReference type="EMBL" id="GAL92474.1"/>
    </source>
</evidence>
<dbReference type="Proteomes" id="UP000030321">
    <property type="component" value="Unassembled WGS sequence"/>
</dbReference>
<dbReference type="Pfam" id="PF09988">
    <property type="entry name" value="DUF2227"/>
    <property type="match status" value="1"/>
</dbReference>
<keyword evidence="1" id="KW-0812">Transmembrane</keyword>
<keyword evidence="1" id="KW-1133">Transmembrane helix</keyword>
<evidence type="ECO:0000313" key="3">
    <source>
        <dbReference type="Proteomes" id="UP000030321"/>
    </source>
</evidence>
<feature type="transmembrane region" description="Helical" evidence="1">
    <location>
        <begin position="92"/>
        <end position="114"/>
    </location>
</feature>
<reference evidence="3" key="1">
    <citation type="journal article" date="2015" name="Genome">
        <title>Whole Genome Sequence of the Non-Microcystin-Producing Microcystis aeruginosa Strain NIES-44.</title>
        <authorList>
            <person name="Okano K."/>
            <person name="Miyata N."/>
            <person name="Ozaki Y."/>
        </authorList>
    </citation>
    <scope>NUCLEOTIDE SEQUENCE [LARGE SCALE GENOMIC DNA]</scope>
    <source>
        <strain evidence="3">NIES-44</strain>
    </source>
</reference>
<name>A0A0A1VSD0_MICAE</name>
<protein>
    <submittedName>
        <fullName evidence="2">Uncharacterized metal-binding protein</fullName>
    </submittedName>
</protein>
<comment type="caution">
    <text evidence="2">The sequence shown here is derived from an EMBL/GenBank/DDBJ whole genome shotgun (WGS) entry which is preliminary data.</text>
</comment>
<dbReference type="PANTHER" id="PTHR39085">
    <property type="entry name" value="SLL0924 PROTEIN"/>
    <property type="match status" value="1"/>
</dbReference>
<dbReference type="RefSeq" id="WP_045358380.1">
    <property type="nucleotide sequence ID" value="NZ_BBPA01000021.1"/>
</dbReference>
<organism evidence="2 3">
    <name type="scientific">Microcystis aeruginosa NIES-44</name>
    <dbReference type="NCBI Taxonomy" id="449439"/>
    <lineage>
        <taxon>Bacteria</taxon>
        <taxon>Bacillati</taxon>
        <taxon>Cyanobacteriota</taxon>
        <taxon>Cyanophyceae</taxon>
        <taxon>Oscillatoriophycideae</taxon>
        <taxon>Chroococcales</taxon>
        <taxon>Microcystaceae</taxon>
        <taxon>Microcystis</taxon>
    </lineage>
</organism>
<gene>
    <name evidence="2" type="ORF">N44_01032</name>
</gene>
<evidence type="ECO:0000256" key="1">
    <source>
        <dbReference type="SAM" id="Phobius"/>
    </source>
</evidence>
<dbReference type="AlphaFoldDB" id="A0A0A1VSD0"/>
<accession>A0A0A1VSD0</accession>
<dbReference type="PANTHER" id="PTHR39085:SF1">
    <property type="entry name" value="SLL0924 PROTEIN"/>
    <property type="match status" value="1"/>
</dbReference>
<proteinExistence type="predicted"/>
<feature type="transmembrane region" description="Helical" evidence="1">
    <location>
        <begin position="134"/>
        <end position="158"/>
    </location>
</feature>
<dbReference type="InterPro" id="IPR019250">
    <property type="entry name" value="DUF2227_metal-bd"/>
</dbReference>
<keyword evidence="1" id="KW-0472">Membrane</keyword>
<dbReference type="EMBL" id="BBPA01000021">
    <property type="protein sequence ID" value="GAL92474.1"/>
    <property type="molecule type" value="Genomic_DNA"/>
</dbReference>